<gene>
    <name evidence="1" type="ORF">ACFQ5G_07230</name>
</gene>
<proteinExistence type="predicted"/>
<name>A0ABW4A3J8_9ACTN</name>
<sequence>MKETAPVQRIAIVGNGGAGKTVLANRLGPLLGIPVTYLDALRYTDTWAVVPEDVYAVRQREVVARDRWIIDGNSLLSMPVRMAAADTVIIVDPPPLVCLWGILRRRWRYRGGRHPDGVHDRITVDFLWYVAHRFRRTHLPRVRACINEHFRGDQIVHLTSRAQADRYVDRLTRSTGGPL</sequence>
<dbReference type="InterPro" id="IPR027417">
    <property type="entry name" value="P-loop_NTPase"/>
</dbReference>
<dbReference type="EMBL" id="JBHTMK010000008">
    <property type="protein sequence ID" value="MFD1365133.1"/>
    <property type="molecule type" value="Genomic_DNA"/>
</dbReference>
<dbReference type="InterPro" id="IPR052922">
    <property type="entry name" value="Cytidylate_Kinase-2"/>
</dbReference>
<evidence type="ECO:0000313" key="2">
    <source>
        <dbReference type="Proteomes" id="UP001597183"/>
    </source>
</evidence>
<organism evidence="1 2">
    <name type="scientific">Actinoplanes sichuanensis</name>
    <dbReference type="NCBI Taxonomy" id="512349"/>
    <lineage>
        <taxon>Bacteria</taxon>
        <taxon>Bacillati</taxon>
        <taxon>Actinomycetota</taxon>
        <taxon>Actinomycetes</taxon>
        <taxon>Micromonosporales</taxon>
        <taxon>Micromonosporaceae</taxon>
        <taxon>Actinoplanes</taxon>
    </lineage>
</organism>
<dbReference type="Proteomes" id="UP001597183">
    <property type="component" value="Unassembled WGS sequence"/>
</dbReference>
<dbReference type="RefSeq" id="WP_317795371.1">
    <property type="nucleotide sequence ID" value="NZ_AP028461.1"/>
</dbReference>
<evidence type="ECO:0000313" key="1">
    <source>
        <dbReference type="EMBL" id="MFD1365133.1"/>
    </source>
</evidence>
<dbReference type="PANTHER" id="PTHR37816">
    <property type="entry name" value="YALI0E33011P"/>
    <property type="match status" value="1"/>
</dbReference>
<dbReference type="Gene3D" id="3.40.50.300">
    <property type="entry name" value="P-loop containing nucleotide triphosphate hydrolases"/>
    <property type="match status" value="1"/>
</dbReference>
<dbReference type="SUPFAM" id="SSF52540">
    <property type="entry name" value="P-loop containing nucleoside triphosphate hydrolases"/>
    <property type="match status" value="1"/>
</dbReference>
<reference evidence="2" key="1">
    <citation type="journal article" date="2019" name="Int. J. Syst. Evol. Microbiol.">
        <title>The Global Catalogue of Microorganisms (GCM) 10K type strain sequencing project: providing services to taxonomists for standard genome sequencing and annotation.</title>
        <authorList>
            <consortium name="The Broad Institute Genomics Platform"/>
            <consortium name="The Broad Institute Genome Sequencing Center for Infectious Disease"/>
            <person name="Wu L."/>
            <person name="Ma J."/>
        </authorList>
    </citation>
    <scope>NUCLEOTIDE SEQUENCE [LARGE SCALE GENOMIC DNA]</scope>
    <source>
        <strain evidence="2">CCM 7526</strain>
    </source>
</reference>
<dbReference type="PANTHER" id="PTHR37816:SF3">
    <property type="entry name" value="MODULATES DNA TOPOLOGY"/>
    <property type="match status" value="1"/>
</dbReference>
<keyword evidence="2" id="KW-1185">Reference proteome</keyword>
<accession>A0ABW4A3J8</accession>
<comment type="caution">
    <text evidence="1">The sequence shown here is derived from an EMBL/GenBank/DDBJ whole genome shotgun (WGS) entry which is preliminary data.</text>
</comment>
<protein>
    <submittedName>
        <fullName evidence="1">Topology modulation protein</fullName>
    </submittedName>
</protein>